<accession>A0A3S5CU64</accession>
<sequence>MDKLYLSLGLGKSARSSRPRISSPCYWFEEKQDSVALANFCFISPSEQTNTRLSGTFPQSIQPICPVEMPFSDWLRSSDRYARANSLIPIGIRHTDRHGNKLTDTSAPCPAAQTHAQALAACGRPVTPCLVLSPQAFLRLPTRSFVVQTGIEPVCAFVAAATKAFLRFPLHLHIVSTPPNRLRYSPSLVTTATHACRPSSRVKANNRADAI</sequence>
<dbReference type="EMBL" id="CAAALY010254537">
    <property type="protein sequence ID" value="VEL37290.1"/>
    <property type="molecule type" value="Genomic_DNA"/>
</dbReference>
<dbReference type="Proteomes" id="UP000784294">
    <property type="component" value="Unassembled WGS sequence"/>
</dbReference>
<name>A0A3S5CU64_9PLAT</name>
<organism evidence="1 2">
    <name type="scientific">Protopolystoma xenopodis</name>
    <dbReference type="NCBI Taxonomy" id="117903"/>
    <lineage>
        <taxon>Eukaryota</taxon>
        <taxon>Metazoa</taxon>
        <taxon>Spiralia</taxon>
        <taxon>Lophotrochozoa</taxon>
        <taxon>Platyhelminthes</taxon>
        <taxon>Monogenea</taxon>
        <taxon>Polyopisthocotylea</taxon>
        <taxon>Polystomatidea</taxon>
        <taxon>Polystomatidae</taxon>
        <taxon>Protopolystoma</taxon>
    </lineage>
</organism>
<feature type="non-terminal residue" evidence="1">
    <location>
        <position position="1"/>
    </location>
</feature>
<reference evidence="1" key="1">
    <citation type="submission" date="2018-11" db="EMBL/GenBank/DDBJ databases">
        <authorList>
            <consortium name="Pathogen Informatics"/>
        </authorList>
    </citation>
    <scope>NUCLEOTIDE SEQUENCE</scope>
</reference>
<keyword evidence="2" id="KW-1185">Reference proteome</keyword>
<proteinExistence type="predicted"/>
<gene>
    <name evidence="1" type="ORF">PXEA_LOCUS30730</name>
</gene>
<evidence type="ECO:0000313" key="2">
    <source>
        <dbReference type="Proteomes" id="UP000784294"/>
    </source>
</evidence>
<comment type="caution">
    <text evidence="1">The sequence shown here is derived from an EMBL/GenBank/DDBJ whole genome shotgun (WGS) entry which is preliminary data.</text>
</comment>
<protein>
    <submittedName>
        <fullName evidence="1">Uncharacterized protein</fullName>
    </submittedName>
</protein>
<evidence type="ECO:0000313" key="1">
    <source>
        <dbReference type="EMBL" id="VEL37290.1"/>
    </source>
</evidence>
<dbReference type="AlphaFoldDB" id="A0A3S5CU64"/>